<keyword evidence="6" id="KW-1133">Transmembrane helix</keyword>
<evidence type="ECO:0000313" key="8">
    <source>
        <dbReference type="EMBL" id="MBL0887795.1"/>
    </source>
</evidence>
<dbReference type="PANTHER" id="PTHR34820:SF4">
    <property type="entry name" value="INNER MEMBRANE PROTEIN YEBZ"/>
    <property type="match status" value="1"/>
</dbReference>
<organism evidence="8 9">
    <name type="scientific">Myceligenerans indicum</name>
    <dbReference type="NCBI Taxonomy" id="2593663"/>
    <lineage>
        <taxon>Bacteria</taxon>
        <taxon>Bacillati</taxon>
        <taxon>Actinomycetota</taxon>
        <taxon>Actinomycetes</taxon>
        <taxon>Micrococcales</taxon>
        <taxon>Promicromonosporaceae</taxon>
        <taxon>Myceligenerans</taxon>
    </lineage>
</organism>
<protein>
    <submittedName>
        <fullName evidence="8">Copper resistance protein CopC</fullName>
    </submittedName>
</protein>
<name>A0ABS1LNI8_9MICO</name>
<feature type="region of interest" description="Disordered" evidence="5">
    <location>
        <begin position="141"/>
        <end position="195"/>
    </location>
</feature>
<evidence type="ECO:0000256" key="5">
    <source>
        <dbReference type="SAM" id="MobiDB-lite"/>
    </source>
</evidence>
<evidence type="ECO:0000256" key="6">
    <source>
        <dbReference type="SAM" id="Phobius"/>
    </source>
</evidence>
<sequence length="282" mass="27603">MPEALAPAGSCVATAPRTGARIAVVILAAVVACVSIAGMFLIASPPAAAHDQLLASDPADGDEFDTMPDAVTLTFSDEPLETGAEVVLTDGDGATVALQDITVDGSALSASLPSTLPGGEYHVAWHIVSGDGHPLEGAFSFTVDGPDAPEPTRSPEGAGSTQETAEPTTAAPDAAVDTPAGADAESGAAAPGTPAGLSSGAAWIAVLAAASLVVTLLVVMRRRMQEDNSMRRRDDGGARPDTIEDGEFDGERDQPDVGDAGGSGGGDSGGSGGGDGGGGGGD</sequence>
<evidence type="ECO:0000259" key="7">
    <source>
        <dbReference type="Pfam" id="PF04234"/>
    </source>
</evidence>
<keyword evidence="2" id="KW-0479">Metal-binding</keyword>
<keyword evidence="4" id="KW-0186">Copper</keyword>
<gene>
    <name evidence="8" type="ORF">HGK34_16160</name>
</gene>
<dbReference type="Proteomes" id="UP000675409">
    <property type="component" value="Unassembled WGS sequence"/>
</dbReference>
<reference evidence="8 9" key="1">
    <citation type="journal article" date="2021" name="Arch. Microbiol.">
        <title>Myceligenerans indicum sp. nov., an actinobacterium isolated from mangrove sediment of Sundarbans, India.</title>
        <authorList>
            <person name="Asha K."/>
            <person name="Bhadury P."/>
        </authorList>
    </citation>
    <scope>NUCLEOTIDE SEQUENCE [LARGE SCALE GENOMIC DNA]</scope>
    <source>
        <strain evidence="8 9">I2</strain>
    </source>
</reference>
<keyword evidence="3" id="KW-0732">Signal</keyword>
<dbReference type="EMBL" id="JABBYC010000036">
    <property type="protein sequence ID" value="MBL0887795.1"/>
    <property type="molecule type" value="Genomic_DNA"/>
</dbReference>
<dbReference type="InterPro" id="IPR014756">
    <property type="entry name" value="Ig_E-set"/>
</dbReference>
<dbReference type="RefSeq" id="WP_201849294.1">
    <property type="nucleotide sequence ID" value="NZ_JABBYC010000036.1"/>
</dbReference>
<feature type="compositionally biased region" description="Basic and acidic residues" evidence="5">
    <location>
        <begin position="227"/>
        <end position="242"/>
    </location>
</feature>
<comment type="caution">
    <text evidence="8">The sequence shown here is derived from an EMBL/GenBank/DDBJ whole genome shotgun (WGS) entry which is preliminary data.</text>
</comment>
<feature type="domain" description="CopC" evidence="7">
    <location>
        <begin position="50"/>
        <end position="143"/>
    </location>
</feature>
<feature type="region of interest" description="Disordered" evidence="5">
    <location>
        <begin position="227"/>
        <end position="282"/>
    </location>
</feature>
<evidence type="ECO:0000313" key="9">
    <source>
        <dbReference type="Proteomes" id="UP000675409"/>
    </source>
</evidence>
<dbReference type="PANTHER" id="PTHR34820">
    <property type="entry name" value="INNER MEMBRANE PROTEIN YEBZ"/>
    <property type="match status" value="1"/>
</dbReference>
<comment type="subcellular location">
    <subcellularLocation>
        <location evidence="1">Cell envelope</location>
    </subcellularLocation>
</comment>
<keyword evidence="6" id="KW-0812">Transmembrane</keyword>
<dbReference type="InterPro" id="IPR032694">
    <property type="entry name" value="CopC/D"/>
</dbReference>
<feature type="compositionally biased region" description="Gly residues" evidence="5">
    <location>
        <begin position="259"/>
        <end position="282"/>
    </location>
</feature>
<proteinExistence type="predicted"/>
<feature type="transmembrane region" description="Helical" evidence="6">
    <location>
        <begin position="22"/>
        <end position="43"/>
    </location>
</feature>
<evidence type="ECO:0000256" key="2">
    <source>
        <dbReference type="ARBA" id="ARBA00022723"/>
    </source>
</evidence>
<dbReference type="InterPro" id="IPR007348">
    <property type="entry name" value="CopC_dom"/>
</dbReference>
<dbReference type="Gene3D" id="2.60.40.1220">
    <property type="match status" value="1"/>
</dbReference>
<keyword evidence="6" id="KW-0472">Membrane</keyword>
<feature type="transmembrane region" description="Helical" evidence="6">
    <location>
        <begin position="201"/>
        <end position="220"/>
    </location>
</feature>
<dbReference type="SUPFAM" id="SSF81296">
    <property type="entry name" value="E set domains"/>
    <property type="match status" value="1"/>
</dbReference>
<feature type="compositionally biased region" description="Low complexity" evidence="5">
    <location>
        <begin position="163"/>
        <end position="192"/>
    </location>
</feature>
<keyword evidence="9" id="KW-1185">Reference proteome</keyword>
<dbReference type="InterPro" id="IPR014755">
    <property type="entry name" value="Cu-Rt/internalin_Ig-like"/>
</dbReference>
<evidence type="ECO:0000256" key="3">
    <source>
        <dbReference type="ARBA" id="ARBA00022729"/>
    </source>
</evidence>
<accession>A0ABS1LNI8</accession>
<evidence type="ECO:0000256" key="4">
    <source>
        <dbReference type="ARBA" id="ARBA00023008"/>
    </source>
</evidence>
<evidence type="ECO:0000256" key="1">
    <source>
        <dbReference type="ARBA" id="ARBA00004196"/>
    </source>
</evidence>
<dbReference type="Pfam" id="PF04234">
    <property type="entry name" value="CopC"/>
    <property type="match status" value="1"/>
</dbReference>